<evidence type="ECO:0000313" key="1">
    <source>
        <dbReference type="EMBL" id="KIK25631.1"/>
    </source>
</evidence>
<dbReference type="EMBL" id="KN833706">
    <property type="protein sequence ID" value="KIK25631.1"/>
    <property type="molecule type" value="Genomic_DNA"/>
</dbReference>
<accession>A0A0C9Z8J7</accession>
<name>A0A0C9Z8J7_9AGAM</name>
<protein>
    <submittedName>
        <fullName evidence="1">Uncharacterized protein</fullName>
    </submittedName>
</protein>
<gene>
    <name evidence="1" type="ORF">PISMIDRAFT_676906</name>
</gene>
<keyword evidence="2" id="KW-1185">Reference proteome</keyword>
<reference evidence="2" key="2">
    <citation type="submission" date="2015-01" db="EMBL/GenBank/DDBJ databases">
        <title>Evolutionary Origins and Diversification of the Mycorrhizal Mutualists.</title>
        <authorList>
            <consortium name="DOE Joint Genome Institute"/>
            <consortium name="Mycorrhizal Genomics Consortium"/>
            <person name="Kohler A."/>
            <person name="Kuo A."/>
            <person name="Nagy L.G."/>
            <person name="Floudas D."/>
            <person name="Copeland A."/>
            <person name="Barry K.W."/>
            <person name="Cichocki N."/>
            <person name="Veneault-Fourrey C."/>
            <person name="LaButti K."/>
            <person name="Lindquist E.A."/>
            <person name="Lipzen A."/>
            <person name="Lundell T."/>
            <person name="Morin E."/>
            <person name="Murat C."/>
            <person name="Riley R."/>
            <person name="Ohm R."/>
            <person name="Sun H."/>
            <person name="Tunlid A."/>
            <person name="Henrissat B."/>
            <person name="Grigoriev I.V."/>
            <person name="Hibbett D.S."/>
            <person name="Martin F."/>
        </authorList>
    </citation>
    <scope>NUCLEOTIDE SEQUENCE [LARGE SCALE GENOMIC DNA]</scope>
    <source>
        <strain evidence="2">441</strain>
    </source>
</reference>
<organism evidence="1 2">
    <name type="scientific">Pisolithus microcarpus 441</name>
    <dbReference type="NCBI Taxonomy" id="765257"/>
    <lineage>
        <taxon>Eukaryota</taxon>
        <taxon>Fungi</taxon>
        <taxon>Dikarya</taxon>
        <taxon>Basidiomycota</taxon>
        <taxon>Agaricomycotina</taxon>
        <taxon>Agaricomycetes</taxon>
        <taxon>Agaricomycetidae</taxon>
        <taxon>Boletales</taxon>
        <taxon>Sclerodermatineae</taxon>
        <taxon>Pisolithaceae</taxon>
        <taxon>Pisolithus</taxon>
    </lineage>
</organism>
<sequence length="127" mass="14278">MWPSPRSQTGLLTKSECQWIRTMRSSGGTMSRSSSTVWKSQNVPFSKRMATRESRGLDMRGWWPDPSYNECSGLKQSSMCRYTNTRGILSPGGRGHTFPIFLNLRSKPGVALFVAQDDEPYVLVVLA</sequence>
<reference evidence="1 2" key="1">
    <citation type="submission" date="2014-04" db="EMBL/GenBank/DDBJ databases">
        <authorList>
            <consortium name="DOE Joint Genome Institute"/>
            <person name="Kuo A."/>
            <person name="Kohler A."/>
            <person name="Costa M.D."/>
            <person name="Nagy L.G."/>
            <person name="Floudas D."/>
            <person name="Copeland A."/>
            <person name="Barry K.W."/>
            <person name="Cichocki N."/>
            <person name="Veneault-Fourrey C."/>
            <person name="LaButti K."/>
            <person name="Lindquist E.A."/>
            <person name="Lipzen A."/>
            <person name="Lundell T."/>
            <person name="Morin E."/>
            <person name="Murat C."/>
            <person name="Sun H."/>
            <person name="Tunlid A."/>
            <person name="Henrissat B."/>
            <person name="Grigoriev I.V."/>
            <person name="Hibbett D.S."/>
            <person name="Martin F."/>
            <person name="Nordberg H.P."/>
            <person name="Cantor M.N."/>
            <person name="Hua S.X."/>
        </authorList>
    </citation>
    <scope>NUCLEOTIDE SEQUENCE [LARGE SCALE GENOMIC DNA]</scope>
    <source>
        <strain evidence="1 2">441</strain>
    </source>
</reference>
<dbReference type="AlphaFoldDB" id="A0A0C9Z8J7"/>
<dbReference type="Proteomes" id="UP000054018">
    <property type="component" value="Unassembled WGS sequence"/>
</dbReference>
<dbReference type="HOGENOM" id="CLU_1971389_0_0_1"/>
<evidence type="ECO:0000313" key="2">
    <source>
        <dbReference type="Proteomes" id="UP000054018"/>
    </source>
</evidence>
<proteinExistence type="predicted"/>